<evidence type="ECO:0000256" key="7">
    <source>
        <dbReference type="ARBA" id="ARBA00034651"/>
    </source>
</evidence>
<feature type="transmembrane region" description="Helical" evidence="10">
    <location>
        <begin position="36"/>
        <end position="60"/>
    </location>
</feature>
<feature type="region of interest" description="Disordered" evidence="9">
    <location>
        <begin position="272"/>
        <end position="306"/>
    </location>
</feature>
<feature type="transmembrane region" description="Helical" evidence="10">
    <location>
        <begin position="200"/>
        <end position="221"/>
    </location>
</feature>
<dbReference type="InterPro" id="IPR023271">
    <property type="entry name" value="Aquaporin-like"/>
</dbReference>
<feature type="transmembrane region" description="Helical" evidence="10">
    <location>
        <begin position="81"/>
        <end position="101"/>
    </location>
</feature>
<keyword evidence="6 10" id="KW-0472">Membrane</keyword>
<evidence type="ECO:0000256" key="1">
    <source>
        <dbReference type="ARBA" id="ARBA00004141"/>
    </source>
</evidence>
<dbReference type="InterPro" id="IPR034294">
    <property type="entry name" value="Aquaporin_transptr"/>
</dbReference>
<reference evidence="11" key="1">
    <citation type="submission" date="2022-07" db="EMBL/GenBank/DDBJ databases">
        <title>Fungi with potential for degradation of polypropylene.</title>
        <authorList>
            <person name="Gostincar C."/>
        </authorList>
    </citation>
    <scope>NUCLEOTIDE SEQUENCE</scope>
    <source>
        <strain evidence="11">EXF-13287</strain>
    </source>
</reference>
<keyword evidence="12" id="KW-1185">Reference proteome</keyword>
<feature type="compositionally biased region" description="Basic and acidic residues" evidence="9">
    <location>
        <begin position="295"/>
        <end position="306"/>
    </location>
</feature>
<evidence type="ECO:0000256" key="6">
    <source>
        <dbReference type="ARBA" id="ARBA00023136"/>
    </source>
</evidence>
<gene>
    <name evidence="11" type="ORF">NKR19_g9930</name>
</gene>
<dbReference type="AlphaFoldDB" id="A0AA38VFS1"/>
<proteinExistence type="inferred from homology"/>
<dbReference type="PRINTS" id="PR00783">
    <property type="entry name" value="MINTRINSICP"/>
</dbReference>
<dbReference type="Pfam" id="PF00230">
    <property type="entry name" value="MIP"/>
    <property type="match status" value="1"/>
</dbReference>
<dbReference type="GO" id="GO:0015250">
    <property type="term" value="F:water channel activity"/>
    <property type="evidence" value="ECO:0007669"/>
    <property type="project" value="TreeGrafter"/>
</dbReference>
<evidence type="ECO:0000313" key="11">
    <source>
        <dbReference type="EMBL" id="KAJ9130345.1"/>
    </source>
</evidence>
<dbReference type="GO" id="GO:0005886">
    <property type="term" value="C:plasma membrane"/>
    <property type="evidence" value="ECO:0007669"/>
    <property type="project" value="TreeGrafter"/>
</dbReference>
<feature type="transmembrane region" description="Helical" evidence="10">
    <location>
        <begin position="136"/>
        <end position="156"/>
    </location>
</feature>
<dbReference type="PANTHER" id="PTHR19139:SF283">
    <property type="entry name" value="AQUAPORIN"/>
    <property type="match status" value="1"/>
</dbReference>
<evidence type="ECO:0000256" key="2">
    <source>
        <dbReference type="ARBA" id="ARBA00006175"/>
    </source>
</evidence>
<feature type="region of interest" description="Disordered" evidence="9">
    <location>
        <begin position="1"/>
        <end position="24"/>
    </location>
</feature>
<evidence type="ECO:0000256" key="5">
    <source>
        <dbReference type="ARBA" id="ARBA00022989"/>
    </source>
</evidence>
<comment type="subcellular location">
    <subcellularLocation>
        <location evidence="1">Membrane</location>
        <topology evidence="1">Multi-pass membrane protein</topology>
    </subcellularLocation>
</comment>
<evidence type="ECO:0000256" key="4">
    <source>
        <dbReference type="ARBA" id="ARBA00022737"/>
    </source>
</evidence>
<evidence type="ECO:0000256" key="8">
    <source>
        <dbReference type="RuleBase" id="RU000477"/>
    </source>
</evidence>
<keyword evidence="8" id="KW-0813">Transport</keyword>
<dbReference type="Gene3D" id="1.20.1080.10">
    <property type="entry name" value="Glycerol uptake facilitator protein"/>
    <property type="match status" value="1"/>
</dbReference>
<feature type="transmembrane region" description="Helical" evidence="10">
    <location>
        <begin position="241"/>
        <end position="260"/>
    </location>
</feature>
<evidence type="ECO:0000256" key="10">
    <source>
        <dbReference type="SAM" id="Phobius"/>
    </source>
</evidence>
<feature type="transmembrane region" description="Helical" evidence="10">
    <location>
        <begin position="168"/>
        <end position="188"/>
    </location>
</feature>
<keyword evidence="4" id="KW-0677">Repeat</keyword>
<dbReference type="Proteomes" id="UP001174691">
    <property type="component" value="Unassembled WGS sequence"/>
</dbReference>
<evidence type="ECO:0000256" key="3">
    <source>
        <dbReference type="ARBA" id="ARBA00022692"/>
    </source>
</evidence>
<protein>
    <submittedName>
        <fullName evidence="11">Aquaporin-like protein</fullName>
    </submittedName>
</protein>
<comment type="similarity">
    <text evidence="2 8">Belongs to the MIP/aquaporin (TC 1.A.8) family.</text>
</comment>
<comment type="caution">
    <text evidence="11">The sequence shown here is derived from an EMBL/GenBank/DDBJ whole genome shotgun (WGS) entry which is preliminary data.</text>
</comment>
<dbReference type="PANTHER" id="PTHR19139">
    <property type="entry name" value="AQUAPORIN TRANSPORTER"/>
    <property type="match status" value="1"/>
</dbReference>
<dbReference type="SUPFAM" id="SSF81338">
    <property type="entry name" value="Aquaporin-like"/>
    <property type="match status" value="1"/>
</dbReference>
<comment type="catalytic activity">
    <reaction evidence="7">
        <text>H2O(in) = H2O(out)</text>
        <dbReference type="Rhea" id="RHEA:29667"/>
        <dbReference type="ChEBI" id="CHEBI:15377"/>
    </reaction>
</comment>
<name>A0AA38VFS1_9PEZI</name>
<feature type="compositionally biased region" description="Basic and acidic residues" evidence="9">
    <location>
        <begin position="1"/>
        <end position="10"/>
    </location>
</feature>
<dbReference type="EMBL" id="JANBVN010000274">
    <property type="protein sequence ID" value="KAJ9130345.1"/>
    <property type="molecule type" value="Genomic_DNA"/>
</dbReference>
<keyword evidence="3 8" id="KW-0812">Transmembrane</keyword>
<accession>A0AA38VFS1</accession>
<keyword evidence="5 10" id="KW-1133">Transmembrane helix</keyword>
<evidence type="ECO:0000313" key="12">
    <source>
        <dbReference type="Proteomes" id="UP001174691"/>
    </source>
</evidence>
<organism evidence="11 12">
    <name type="scientific">Coniochaeta hoffmannii</name>
    <dbReference type="NCBI Taxonomy" id="91930"/>
    <lineage>
        <taxon>Eukaryota</taxon>
        <taxon>Fungi</taxon>
        <taxon>Dikarya</taxon>
        <taxon>Ascomycota</taxon>
        <taxon>Pezizomycotina</taxon>
        <taxon>Sordariomycetes</taxon>
        <taxon>Sordariomycetidae</taxon>
        <taxon>Coniochaetales</taxon>
        <taxon>Coniochaetaceae</taxon>
        <taxon>Coniochaeta</taxon>
    </lineage>
</organism>
<evidence type="ECO:0000256" key="9">
    <source>
        <dbReference type="SAM" id="MobiDB-lite"/>
    </source>
</evidence>
<dbReference type="InterPro" id="IPR000425">
    <property type="entry name" value="MIP"/>
</dbReference>
<sequence length="306" mass="32979">MNRHKHDNDIHGPGSLASEKHGIFPPHRRRMPLSPMMSHVVAAVAEFVGTFMFLFLAYAGHLMAFSRATDAASGGGQSAQTVLVIGLAYAISLLVNVWAFYRISGGLFNPAVTLGLALTGHVPWIRAAILVPTQLLASMVAAAIARALIPVSIYHANTTLSGGTSVPQGLLLEMFFTAELVFVVLMLAQEKSRDTFIAPIGIGLAMLSCMIPGIWFTGGSLNPARSFGPAVAGRSFPGYHWIYWLGPVMGACLAAGYYHFVKYFRYEEVNPGQDTSRPATPEPHHDPHSTMGKVGTDRTDDPTYPV</sequence>